<dbReference type="Gene3D" id="3.40.50.740">
    <property type="match status" value="1"/>
</dbReference>
<reference evidence="8" key="1">
    <citation type="journal article" date="2019" name="Int. J. Syst. Evol. Microbiol.">
        <title>The Global Catalogue of Microorganisms (GCM) 10K type strain sequencing project: providing services to taxonomists for standard genome sequencing and annotation.</title>
        <authorList>
            <consortium name="The Broad Institute Genomics Platform"/>
            <consortium name="The Broad Institute Genome Sequencing Center for Infectious Disease"/>
            <person name="Wu L."/>
            <person name="Ma J."/>
        </authorList>
    </citation>
    <scope>NUCLEOTIDE SEQUENCE [LARGE SCALE GENOMIC DNA]</scope>
    <source>
        <strain evidence="8">KCTC 32255</strain>
    </source>
</reference>
<evidence type="ECO:0000256" key="1">
    <source>
        <dbReference type="ARBA" id="ARBA00022485"/>
    </source>
</evidence>
<dbReference type="PANTHER" id="PTHR43105:SF9">
    <property type="entry name" value="NADPH-FE(3+) OXIDOREDUCTASE SUBUNIT ALPHA"/>
    <property type="match status" value="1"/>
</dbReference>
<keyword evidence="8" id="KW-1185">Reference proteome</keyword>
<evidence type="ECO:0000313" key="8">
    <source>
        <dbReference type="Proteomes" id="UP001596337"/>
    </source>
</evidence>
<dbReference type="SUPFAM" id="SSF50692">
    <property type="entry name" value="ADC-like"/>
    <property type="match status" value="1"/>
</dbReference>
<keyword evidence="4" id="KW-0408">Iron</keyword>
<dbReference type="Pfam" id="PF04879">
    <property type="entry name" value="Molybdop_Fe4S4"/>
    <property type="match status" value="1"/>
</dbReference>
<keyword evidence="1" id="KW-0004">4Fe-4S</keyword>
<feature type="domain" description="4Fe-4S Mo/W bis-MGD-type" evidence="6">
    <location>
        <begin position="2"/>
        <end position="61"/>
    </location>
</feature>
<dbReference type="InterPro" id="IPR006963">
    <property type="entry name" value="Mopterin_OxRdtase_4Fe-4S_dom"/>
</dbReference>
<dbReference type="SUPFAM" id="SSF53706">
    <property type="entry name" value="Formate dehydrogenase/DMSO reductase, domains 1-3"/>
    <property type="match status" value="1"/>
</dbReference>
<comment type="caution">
    <text evidence="7">The sequence shown here is derived from an EMBL/GenBank/DDBJ whole genome shotgun (WGS) entry which is preliminary data.</text>
</comment>
<dbReference type="SMART" id="SM00926">
    <property type="entry name" value="Molybdop_Fe4S4"/>
    <property type="match status" value="1"/>
</dbReference>
<accession>A0ABW2BU95</accession>
<evidence type="ECO:0000256" key="4">
    <source>
        <dbReference type="ARBA" id="ARBA00023004"/>
    </source>
</evidence>
<evidence type="ECO:0000313" key="7">
    <source>
        <dbReference type="EMBL" id="MFC6865728.1"/>
    </source>
</evidence>
<proteinExistence type="predicted"/>
<dbReference type="Proteomes" id="UP001596337">
    <property type="component" value="Unassembled WGS sequence"/>
</dbReference>
<evidence type="ECO:0000256" key="5">
    <source>
        <dbReference type="ARBA" id="ARBA00023014"/>
    </source>
</evidence>
<dbReference type="InterPro" id="IPR009010">
    <property type="entry name" value="Asp_de-COase-like_dom_sf"/>
</dbReference>
<evidence type="ECO:0000256" key="2">
    <source>
        <dbReference type="ARBA" id="ARBA00022723"/>
    </source>
</evidence>
<dbReference type="Gene3D" id="3.40.228.10">
    <property type="entry name" value="Dimethylsulfoxide Reductase, domain 2"/>
    <property type="match status" value="1"/>
</dbReference>
<evidence type="ECO:0000259" key="6">
    <source>
        <dbReference type="PROSITE" id="PS51669"/>
    </source>
</evidence>
<dbReference type="Gene3D" id="2.20.25.90">
    <property type="entry name" value="ADC-like domains"/>
    <property type="match status" value="1"/>
</dbReference>
<dbReference type="Pfam" id="PF01568">
    <property type="entry name" value="Molydop_binding"/>
    <property type="match status" value="1"/>
</dbReference>
<dbReference type="InterPro" id="IPR006656">
    <property type="entry name" value="Mopterin_OxRdtase"/>
</dbReference>
<dbReference type="PROSITE" id="PS51669">
    <property type="entry name" value="4FE4S_MOW_BIS_MGD"/>
    <property type="match status" value="1"/>
</dbReference>
<gene>
    <name evidence="7" type="ORF">ACFQGD_01065</name>
</gene>
<dbReference type="EMBL" id="JBHSXX010000001">
    <property type="protein sequence ID" value="MFC6865728.1"/>
    <property type="molecule type" value="Genomic_DNA"/>
</dbReference>
<evidence type="ECO:0000256" key="3">
    <source>
        <dbReference type="ARBA" id="ARBA00023002"/>
    </source>
</evidence>
<organism evidence="7 8">
    <name type="scientific">Haloechinothrix salitolerans</name>
    <dbReference type="NCBI Taxonomy" id="926830"/>
    <lineage>
        <taxon>Bacteria</taxon>
        <taxon>Bacillati</taxon>
        <taxon>Actinomycetota</taxon>
        <taxon>Actinomycetes</taxon>
        <taxon>Pseudonocardiales</taxon>
        <taxon>Pseudonocardiaceae</taxon>
        <taxon>Haloechinothrix</taxon>
    </lineage>
</organism>
<dbReference type="Pfam" id="PF00384">
    <property type="entry name" value="Molybdopterin"/>
    <property type="match status" value="1"/>
</dbReference>
<keyword evidence="5" id="KW-0411">Iron-sulfur</keyword>
<sequence length="717" mass="76075">MPRTAHVTCPLCEATCGLSVTLDGPDGSDVTEVRGDRDDVFSRGFICPKGVSLGALHADPDRLRAPLIKRDGEFVEVSWDEAFAEIDARLRPIMAEHGNDALAIYAGNPSIHNVSTTLYGPVLYRAISTKNFFSASTVDQMPKHYTSGYLFGAPFAIPVPDIDRTRYLLMLGANPLVSNGSLMTAPDMRGRLKALRARGGKLVVVDPKRTRTAEAADEHHAIRPGTDALLLFALVNVLFERDLVSLGALEDHTNGVAELRALAEPFTPEAVAPDVGIDAEAIRRLAVELASADRAVVYGRIGTTTQEFGTLASWLVDVLNVLTGNLDQPGGAMFPSPAASAPGSSKPFRHGRWRSRVRGLPEVYGELPVATLADEIETPGDGQVRALLTVAGNPCLSAPNAERLDAALGQLDFMVSLDVYLNETTRHADVILPGPSPLERPHYDLAFYQLSVRNVANWTPAAMPSDLPQEWETLLRLLGVVTGQGPNADIAALDDFVAGEFARRTGADVASAAGRVGPERLVDLLLRSGPYGLTLADLEDAPHGVDLGPLMSRLPDALKTASGKIELAPESITSDVPRLAARLEDVPNGQFVLIGRRQLASNNSWMHNLEPLVRGSNRCTVQVHPDDAAGIGLTDGALAKVFSAAGTVELPVEITDVLRPGVVSIPHGWGHDVDGARTSVAAAHAGANTNVLTDDGPLDAPTGTAVLNGIPVQLAPA</sequence>
<protein>
    <submittedName>
        <fullName evidence="7">Molybdopterin-dependent oxidoreductase</fullName>
    </submittedName>
</protein>
<dbReference type="PANTHER" id="PTHR43105">
    <property type="entry name" value="RESPIRATORY NITRATE REDUCTASE"/>
    <property type="match status" value="1"/>
</dbReference>
<dbReference type="Gene3D" id="2.40.40.20">
    <property type="match status" value="1"/>
</dbReference>
<keyword evidence="3" id="KW-0560">Oxidoreductase</keyword>
<dbReference type="InterPro" id="IPR050123">
    <property type="entry name" value="Prok_molybdopt-oxidoreductase"/>
</dbReference>
<keyword evidence="2" id="KW-0479">Metal-binding</keyword>
<dbReference type="InterPro" id="IPR006657">
    <property type="entry name" value="MoPterin_dinucl-bd_dom"/>
</dbReference>
<dbReference type="RefSeq" id="WP_345392348.1">
    <property type="nucleotide sequence ID" value="NZ_BAABLA010000007.1"/>
</dbReference>
<name>A0ABW2BU95_9PSEU</name>